<reference evidence="4 5" key="1">
    <citation type="submission" date="2023-10" db="EMBL/GenBank/DDBJ databases">
        <title>Noviherbaspirillum sp. CPCC 100848 genome assembly.</title>
        <authorList>
            <person name="Li X.Y."/>
            <person name="Fang X.M."/>
        </authorList>
    </citation>
    <scope>NUCLEOTIDE SEQUENCE [LARGE SCALE GENOMIC DNA]</scope>
    <source>
        <strain evidence="4 5">CPCC 100848</strain>
    </source>
</reference>
<dbReference type="NCBIfam" id="NF003346">
    <property type="entry name" value="PRK04366.1"/>
    <property type="match status" value="1"/>
</dbReference>
<name>A0ABU6JGP8_9BURK</name>
<comment type="function">
    <text evidence="1">The glycine cleavage system catalyzes the degradation of glycine. The P protein binds the alpha-amino group of glycine through its pyridoxal phosphate cofactor; CO(2) is released and the remaining methylamine moiety is then transferred to the lipoamide cofactor of the H protein.</text>
</comment>
<dbReference type="Gene3D" id="6.20.440.10">
    <property type="match status" value="1"/>
</dbReference>
<protein>
    <submittedName>
        <fullName evidence="4">Aminomethyl-transferring glycine dehydrogenase subunit GcvPB</fullName>
        <ecNumber evidence="4">1.4.4.2</ecNumber>
    </submittedName>
</protein>
<organism evidence="4 5">
    <name type="scientific">Noviherbaspirillum album</name>
    <dbReference type="NCBI Taxonomy" id="3080276"/>
    <lineage>
        <taxon>Bacteria</taxon>
        <taxon>Pseudomonadati</taxon>
        <taxon>Pseudomonadota</taxon>
        <taxon>Betaproteobacteria</taxon>
        <taxon>Burkholderiales</taxon>
        <taxon>Oxalobacteraceae</taxon>
        <taxon>Noviherbaspirillum</taxon>
    </lineage>
</organism>
<keyword evidence="4" id="KW-0560">Oxidoreductase</keyword>
<dbReference type="InterPro" id="IPR020581">
    <property type="entry name" value="GDC_P"/>
</dbReference>
<dbReference type="EC" id="1.4.4.2" evidence="4"/>
<feature type="domain" description="Aminotransferase class V" evidence="3">
    <location>
        <begin position="161"/>
        <end position="296"/>
    </location>
</feature>
<evidence type="ECO:0000259" key="3">
    <source>
        <dbReference type="Pfam" id="PF00266"/>
    </source>
</evidence>
<evidence type="ECO:0000256" key="1">
    <source>
        <dbReference type="ARBA" id="ARBA00003788"/>
    </source>
</evidence>
<dbReference type="GO" id="GO:0004375">
    <property type="term" value="F:glycine dehydrogenase (decarboxylating) activity"/>
    <property type="evidence" value="ECO:0007669"/>
    <property type="project" value="UniProtKB-EC"/>
</dbReference>
<dbReference type="SUPFAM" id="SSF53383">
    <property type="entry name" value="PLP-dependent transferases"/>
    <property type="match status" value="1"/>
</dbReference>
<dbReference type="RefSeq" id="WP_326509383.1">
    <property type="nucleotide sequence ID" value="NZ_JAWIIV010000035.1"/>
</dbReference>
<keyword evidence="2" id="KW-0663">Pyridoxal phosphate</keyword>
<dbReference type="Proteomes" id="UP001352263">
    <property type="component" value="Unassembled WGS sequence"/>
</dbReference>
<dbReference type="InterPro" id="IPR015424">
    <property type="entry name" value="PyrdxlP-dep_Trfase"/>
</dbReference>
<dbReference type="InterPro" id="IPR015421">
    <property type="entry name" value="PyrdxlP-dep_Trfase_major"/>
</dbReference>
<proteinExistence type="predicted"/>
<sequence length="516" mass="57321">MNKVVKEYHAPVWNEPIIMEMGHPGRRGVVFPEVEDEVSKVVGNAGNLVPATMRRNRKPNLPEMSEPEVLYHYLRLSQQTLGMMNISLFGTCTMKYNAQINEALAWRPEVTHVHPYQDEDTLQGVLEVVYGMDKILREVSGMDQFVFQAGGGAEAAYTSCAVTRAYHASRGELEQRNEIITTIQTHPSSAATAAAAGFKVITLMIDENGYPSLESLKAAVSNRTAALMVNNPDDMGVYNPEIKEWVRIVHEAGGLCFYDHANFNGVMTKLRASELGFDACMFMLHKTFGAPKSGVGGPAVGAYGCSAKLAPFVPKPVVAFDGERYSLDYDRPQSVGKIREFWGNVQVILKAYAWARAMGAAGMAEASDLSVLANNYMEKGLLAIRGVTRSHPDQTTPRLEMTRYSFEKLKEETGVDVHDIQNRMTDFGVDALWTSHHPWLVPEPFTPEAGEMYGKEALDTWIAVLAQISHEAYTNPEIVKTSPHNQAIHRLKSSSLDDPSQWAMTWRAYLKKKKAS</sequence>
<dbReference type="PANTHER" id="PTHR11773">
    <property type="entry name" value="GLYCINE DEHYDROGENASE, DECARBOXYLATING"/>
    <property type="match status" value="1"/>
</dbReference>
<dbReference type="Pfam" id="PF00266">
    <property type="entry name" value="Aminotran_5"/>
    <property type="match status" value="1"/>
</dbReference>
<keyword evidence="5" id="KW-1185">Reference proteome</keyword>
<comment type="caution">
    <text evidence="4">The sequence shown here is derived from an EMBL/GenBank/DDBJ whole genome shotgun (WGS) entry which is preliminary data.</text>
</comment>
<accession>A0ABU6JGP8</accession>
<dbReference type="EMBL" id="JAWIIV010000035">
    <property type="protein sequence ID" value="MEC4722713.1"/>
    <property type="molecule type" value="Genomic_DNA"/>
</dbReference>
<evidence type="ECO:0000256" key="2">
    <source>
        <dbReference type="ARBA" id="ARBA00022898"/>
    </source>
</evidence>
<evidence type="ECO:0000313" key="4">
    <source>
        <dbReference type="EMBL" id="MEC4722713.1"/>
    </source>
</evidence>
<dbReference type="InterPro" id="IPR000192">
    <property type="entry name" value="Aminotrans_V_dom"/>
</dbReference>
<gene>
    <name evidence="4" type="primary">gcvPB</name>
    <name evidence="4" type="ORF">RY831_26460</name>
</gene>
<evidence type="ECO:0000313" key="5">
    <source>
        <dbReference type="Proteomes" id="UP001352263"/>
    </source>
</evidence>
<dbReference type="Gene3D" id="3.40.640.10">
    <property type="entry name" value="Type I PLP-dependent aspartate aminotransferase-like (Major domain)"/>
    <property type="match status" value="1"/>
</dbReference>
<dbReference type="PANTHER" id="PTHR11773:SF1">
    <property type="entry name" value="GLYCINE DEHYDROGENASE (DECARBOXYLATING), MITOCHONDRIAL"/>
    <property type="match status" value="1"/>
</dbReference>